<evidence type="ECO:0000256" key="4">
    <source>
        <dbReference type="ARBA" id="ARBA00023002"/>
    </source>
</evidence>
<dbReference type="PANTHER" id="PTHR32439:SF9">
    <property type="entry name" value="BLR3264 PROTEIN"/>
    <property type="match status" value="1"/>
</dbReference>
<keyword evidence="6" id="KW-0411">Iron-sulfur</keyword>
<name>A0A069Q120_9BURK</name>
<feature type="domain" description="Nitrite/Sulfite reductase ferredoxin-like" evidence="8">
    <location>
        <begin position="7"/>
        <end position="68"/>
    </location>
</feature>
<evidence type="ECO:0000256" key="2">
    <source>
        <dbReference type="ARBA" id="ARBA00022617"/>
    </source>
</evidence>
<keyword evidence="1" id="KW-0004">4Fe-4S</keyword>
<reference evidence="9 10" key="1">
    <citation type="submission" date="2014-03" db="EMBL/GenBank/DDBJ databases">
        <title>Draft Genome Sequences of Four Burkholderia Strains.</title>
        <authorList>
            <person name="Liu X.Y."/>
            <person name="Li C.X."/>
            <person name="Xu J.H."/>
        </authorList>
    </citation>
    <scope>NUCLEOTIDE SEQUENCE [LARGE SCALE GENOMIC DNA]</scope>
    <source>
        <strain evidence="9 10">DSM 50014</strain>
    </source>
</reference>
<evidence type="ECO:0000313" key="10">
    <source>
        <dbReference type="Proteomes" id="UP000027466"/>
    </source>
</evidence>
<proteinExistence type="predicted"/>
<dbReference type="Proteomes" id="UP000027466">
    <property type="component" value="Unassembled WGS sequence"/>
</dbReference>
<comment type="caution">
    <text evidence="9">The sequence shown here is derived from an EMBL/GenBank/DDBJ whole genome shotgun (WGS) entry which is preliminary data.</text>
</comment>
<organism evidence="9 10">
    <name type="scientific">Caballeronia glathei</name>
    <dbReference type="NCBI Taxonomy" id="60547"/>
    <lineage>
        <taxon>Bacteria</taxon>
        <taxon>Pseudomonadati</taxon>
        <taxon>Pseudomonadota</taxon>
        <taxon>Betaproteobacteria</taxon>
        <taxon>Burkholderiales</taxon>
        <taxon>Burkholderiaceae</taxon>
        <taxon>Caballeronia</taxon>
    </lineage>
</organism>
<dbReference type="GO" id="GO:0016491">
    <property type="term" value="F:oxidoreductase activity"/>
    <property type="evidence" value="ECO:0007669"/>
    <property type="project" value="UniProtKB-KW"/>
</dbReference>
<dbReference type="GO" id="GO:0046872">
    <property type="term" value="F:metal ion binding"/>
    <property type="evidence" value="ECO:0007669"/>
    <property type="project" value="UniProtKB-KW"/>
</dbReference>
<evidence type="ECO:0000256" key="6">
    <source>
        <dbReference type="ARBA" id="ARBA00023014"/>
    </source>
</evidence>
<feature type="domain" description="Nitrite/sulphite reductase 4Fe-4S" evidence="7">
    <location>
        <begin position="83"/>
        <end position="208"/>
    </location>
</feature>
<protein>
    <submittedName>
        <fullName evidence="9">Cobalamin biosynthesis protein CobG</fullName>
    </submittedName>
</protein>
<dbReference type="Pfam" id="PF01077">
    <property type="entry name" value="NIR_SIR"/>
    <property type="match status" value="1"/>
</dbReference>
<dbReference type="Pfam" id="PF03460">
    <property type="entry name" value="NIR_SIR_ferr"/>
    <property type="match status" value="2"/>
</dbReference>
<accession>A0A069Q120</accession>
<evidence type="ECO:0000259" key="8">
    <source>
        <dbReference type="Pfam" id="PF03460"/>
    </source>
</evidence>
<dbReference type="InterPro" id="IPR012798">
    <property type="entry name" value="Cbl_synth_CobG-like"/>
</dbReference>
<feature type="domain" description="Nitrite/Sulfite reductase ferredoxin-like" evidence="8">
    <location>
        <begin position="248"/>
        <end position="306"/>
    </location>
</feature>
<evidence type="ECO:0000256" key="3">
    <source>
        <dbReference type="ARBA" id="ARBA00022723"/>
    </source>
</evidence>
<evidence type="ECO:0000313" key="9">
    <source>
        <dbReference type="EMBL" id="KDR43446.1"/>
    </source>
</evidence>
<dbReference type="InterPro" id="IPR051329">
    <property type="entry name" value="NIR_SIR_4Fe-4S"/>
</dbReference>
<keyword evidence="5" id="KW-0408">Iron</keyword>
<dbReference type="EMBL" id="JFHC01000007">
    <property type="protein sequence ID" value="KDR43446.1"/>
    <property type="molecule type" value="Genomic_DNA"/>
</dbReference>
<evidence type="ECO:0000256" key="1">
    <source>
        <dbReference type="ARBA" id="ARBA00022485"/>
    </source>
</evidence>
<dbReference type="STRING" id="60547.GCA_000751215_03096"/>
<dbReference type="PANTHER" id="PTHR32439">
    <property type="entry name" value="FERREDOXIN--NITRITE REDUCTASE, CHLOROPLASTIC"/>
    <property type="match status" value="1"/>
</dbReference>
<keyword evidence="2" id="KW-0349">Heme</keyword>
<dbReference type="Gene3D" id="3.90.480.10">
    <property type="entry name" value="Sulfite Reductase Hemoprotein,Domain 2"/>
    <property type="match status" value="1"/>
</dbReference>
<dbReference type="SUPFAM" id="SSF56014">
    <property type="entry name" value="Nitrite and sulphite reductase 4Fe-4S domain-like"/>
    <property type="match status" value="2"/>
</dbReference>
<dbReference type="GO" id="GO:0020037">
    <property type="term" value="F:heme binding"/>
    <property type="evidence" value="ECO:0007669"/>
    <property type="project" value="InterPro"/>
</dbReference>
<keyword evidence="3" id="KW-0479">Metal-binding</keyword>
<dbReference type="InterPro" id="IPR045854">
    <property type="entry name" value="NO2/SO3_Rdtase_4Fe4S_sf"/>
</dbReference>
<gene>
    <name evidence="9" type="ORF">BG61_35485</name>
</gene>
<keyword evidence="10" id="KW-1185">Reference proteome</keyword>
<dbReference type="AlphaFoldDB" id="A0A069Q120"/>
<dbReference type="GO" id="GO:0051539">
    <property type="term" value="F:4 iron, 4 sulfur cluster binding"/>
    <property type="evidence" value="ECO:0007669"/>
    <property type="project" value="UniProtKB-KW"/>
</dbReference>
<dbReference type="InterPro" id="IPR005117">
    <property type="entry name" value="NiRdtase/SiRdtase_haem-b_fer"/>
</dbReference>
<dbReference type="Gene3D" id="3.30.413.10">
    <property type="entry name" value="Sulfite Reductase Hemoprotein, domain 1"/>
    <property type="match status" value="2"/>
</dbReference>
<sequence>MRIVPARDGGLCRIRLMGGELRAAAAHAVADAAARYGSGVIEVTNRANLQLRGVRADAHAALIAALLDAGLGPSTPGADDTRNLMLSPVADTRTRELAASIVEHMQRDPRLHALSPKFALLLDGGERVAMLDHPHDLWLAAMDGGERFAFGLAGCPPVGANDPPAAGAVPRSEVVRFVDALLHAFLDFATEGVARMRDLLGVVPAARFLDALAVSPLRDDRVHAWRRAPADESLRFGAHFARPADRLMHAGAQPALGRIDAAALHALAELAASKGGSCLRMTPWQGVLLPAVEPADAPAVLDALRKLGLATDASDPLAHVIACAGSPGCAKGLADTKADALRLAARLAAGAPVHLSGCARSCAAAHSVHTTLLAVAPGRYDLYQHATHERAEGFGRCVARYLTIEEAAEWLARSNADA</sequence>
<dbReference type="SUPFAM" id="SSF55124">
    <property type="entry name" value="Nitrite/Sulfite reductase N-terminal domain-like"/>
    <property type="match status" value="2"/>
</dbReference>
<dbReference type="InterPro" id="IPR006067">
    <property type="entry name" value="NO2/SO3_Rdtase_4Fe4S_dom"/>
</dbReference>
<dbReference type="InterPro" id="IPR036136">
    <property type="entry name" value="Nit/Sulf_reduc_fer-like_dom_sf"/>
</dbReference>
<dbReference type="NCBIfam" id="TIGR02435">
    <property type="entry name" value="CobG"/>
    <property type="match status" value="1"/>
</dbReference>
<evidence type="ECO:0000259" key="7">
    <source>
        <dbReference type="Pfam" id="PF01077"/>
    </source>
</evidence>
<keyword evidence="4" id="KW-0560">Oxidoreductase</keyword>
<evidence type="ECO:0000256" key="5">
    <source>
        <dbReference type="ARBA" id="ARBA00023004"/>
    </source>
</evidence>